<dbReference type="Proteomes" id="UP000477911">
    <property type="component" value="Unassembled WGS sequence"/>
</dbReference>
<feature type="signal peptide" evidence="1">
    <location>
        <begin position="1"/>
        <end position="19"/>
    </location>
</feature>
<dbReference type="EMBL" id="WUMU01000004">
    <property type="protein sequence ID" value="MXN17483.1"/>
    <property type="molecule type" value="Genomic_DNA"/>
</dbReference>
<dbReference type="AlphaFoldDB" id="A0A6L7G4A7"/>
<organism evidence="2 3">
    <name type="scientific">Pseudooceanicola albus</name>
    <dbReference type="NCBI Taxonomy" id="2692189"/>
    <lineage>
        <taxon>Bacteria</taxon>
        <taxon>Pseudomonadati</taxon>
        <taxon>Pseudomonadota</taxon>
        <taxon>Alphaproteobacteria</taxon>
        <taxon>Rhodobacterales</taxon>
        <taxon>Paracoccaceae</taxon>
        <taxon>Pseudooceanicola</taxon>
    </lineage>
</organism>
<evidence type="ECO:0000313" key="3">
    <source>
        <dbReference type="Proteomes" id="UP000477911"/>
    </source>
</evidence>
<protein>
    <recommendedName>
        <fullName evidence="4">Lipoprotein</fullName>
    </recommendedName>
</protein>
<keyword evidence="3" id="KW-1185">Reference proteome</keyword>
<evidence type="ECO:0000313" key="2">
    <source>
        <dbReference type="EMBL" id="MXN17483.1"/>
    </source>
</evidence>
<dbReference type="RefSeq" id="WP_160892844.1">
    <property type="nucleotide sequence ID" value="NZ_WUMU01000004.1"/>
</dbReference>
<dbReference type="PROSITE" id="PS51257">
    <property type="entry name" value="PROKAR_LIPOPROTEIN"/>
    <property type="match status" value="1"/>
</dbReference>
<reference evidence="2 3" key="1">
    <citation type="submission" date="2019-12" db="EMBL/GenBank/DDBJ databases">
        <authorList>
            <person name="Li M."/>
        </authorList>
    </citation>
    <scope>NUCLEOTIDE SEQUENCE [LARGE SCALE GENOMIC DNA]</scope>
    <source>
        <strain evidence="2 3">GBMRC 2024</strain>
    </source>
</reference>
<proteinExistence type="predicted"/>
<name>A0A6L7G4A7_9RHOB</name>
<gene>
    <name evidence="2" type="ORF">GR170_06535</name>
</gene>
<evidence type="ECO:0000256" key="1">
    <source>
        <dbReference type="SAM" id="SignalP"/>
    </source>
</evidence>
<keyword evidence="1" id="KW-0732">Signal</keyword>
<accession>A0A6L7G4A7</accession>
<evidence type="ECO:0008006" key="4">
    <source>
        <dbReference type="Google" id="ProtNLM"/>
    </source>
</evidence>
<feature type="chain" id="PRO_5026733410" description="Lipoprotein" evidence="1">
    <location>
        <begin position="20"/>
        <end position="156"/>
    </location>
</feature>
<sequence length="156" mass="16132">MRKTLALLLIATTALSACGHRGPAEPVDPSAVGSKSLMPEGATLAAPDDRPTVAHIDSVVSRRLPGGTVIEVTATAPIQGVFDVSLKSLDGMDPTGPTRHFALVGYLPQPPRKGSYPVGSAASRKIVAAVRINDEDLATLSSVEVRGSDNSVSIRP</sequence>
<comment type="caution">
    <text evidence="2">The sequence shown here is derived from an EMBL/GenBank/DDBJ whole genome shotgun (WGS) entry which is preliminary data.</text>
</comment>